<dbReference type="GO" id="GO:0005524">
    <property type="term" value="F:ATP binding"/>
    <property type="evidence" value="ECO:0007669"/>
    <property type="project" value="UniProtKB-UniRule"/>
</dbReference>
<dbReference type="SMART" id="SM00129">
    <property type="entry name" value="KISc"/>
    <property type="match status" value="1"/>
</dbReference>
<evidence type="ECO:0000256" key="3">
    <source>
        <dbReference type="ARBA" id="ARBA00022840"/>
    </source>
</evidence>
<dbReference type="PROSITE" id="PS50067">
    <property type="entry name" value="KINESIN_MOTOR_2"/>
    <property type="match status" value="1"/>
</dbReference>
<dbReference type="Pfam" id="PF00225">
    <property type="entry name" value="Kinesin"/>
    <property type="match status" value="1"/>
</dbReference>
<organism evidence="7 8">
    <name type="scientific">Gouania willdenowi</name>
    <name type="common">Blunt-snouted clingfish</name>
    <name type="synonym">Lepadogaster willdenowi</name>
    <dbReference type="NCBI Taxonomy" id="441366"/>
    <lineage>
        <taxon>Eukaryota</taxon>
        <taxon>Metazoa</taxon>
        <taxon>Chordata</taxon>
        <taxon>Craniata</taxon>
        <taxon>Vertebrata</taxon>
        <taxon>Euteleostomi</taxon>
        <taxon>Actinopterygii</taxon>
        <taxon>Neopterygii</taxon>
        <taxon>Teleostei</taxon>
        <taxon>Neoteleostei</taxon>
        <taxon>Acanthomorphata</taxon>
        <taxon>Ovalentaria</taxon>
        <taxon>Blenniimorphae</taxon>
        <taxon>Blenniiformes</taxon>
        <taxon>Gobiesocoidei</taxon>
        <taxon>Gobiesocidae</taxon>
        <taxon>Gobiesocinae</taxon>
        <taxon>Gouania</taxon>
    </lineage>
</organism>
<feature type="binding site" evidence="5">
    <location>
        <begin position="84"/>
        <end position="91"/>
    </location>
    <ligand>
        <name>ATP</name>
        <dbReference type="ChEBI" id="CHEBI:30616"/>
    </ligand>
</feature>
<dbReference type="Proteomes" id="UP000694680">
    <property type="component" value="Chromosome 1"/>
</dbReference>
<evidence type="ECO:0000259" key="6">
    <source>
        <dbReference type="PROSITE" id="PS50067"/>
    </source>
</evidence>
<dbReference type="InterPro" id="IPR027417">
    <property type="entry name" value="P-loop_NTPase"/>
</dbReference>
<keyword evidence="2 5" id="KW-0547">Nucleotide-binding</keyword>
<dbReference type="GO" id="GO:0005875">
    <property type="term" value="C:microtubule associated complex"/>
    <property type="evidence" value="ECO:0007669"/>
    <property type="project" value="TreeGrafter"/>
</dbReference>
<comment type="similarity">
    <text evidence="5">Belongs to the TRAFAC class myosin-kinesin ATPase superfamily. Kinesin family.</text>
</comment>
<name>A0A8C5HTL4_GOUWI</name>
<dbReference type="PANTHER" id="PTHR47969:SF25">
    <property type="entry name" value="KINESIN MOTOR DOMAIN-CONTAINING PROTEIN"/>
    <property type="match status" value="1"/>
</dbReference>
<dbReference type="GO" id="GO:0003777">
    <property type="term" value="F:microtubule motor activity"/>
    <property type="evidence" value="ECO:0007669"/>
    <property type="project" value="InterPro"/>
</dbReference>
<protein>
    <recommendedName>
        <fullName evidence="6">Kinesin motor domain-containing protein</fullName>
    </recommendedName>
</protein>
<dbReference type="GO" id="GO:0007018">
    <property type="term" value="P:microtubule-based movement"/>
    <property type="evidence" value="ECO:0007669"/>
    <property type="project" value="InterPro"/>
</dbReference>
<comment type="subcellular location">
    <subcellularLocation>
        <location evidence="1">Cytoplasm</location>
        <location evidence="1">Cytoskeleton</location>
    </subcellularLocation>
</comment>
<keyword evidence="4" id="KW-0963">Cytoplasm</keyword>
<keyword evidence="3 5" id="KW-0067">ATP-binding</keyword>
<dbReference type="Gene3D" id="3.40.850.10">
    <property type="entry name" value="Kinesin motor domain"/>
    <property type="match status" value="1"/>
</dbReference>
<dbReference type="SUPFAM" id="SSF52540">
    <property type="entry name" value="P-loop containing nucleoside triphosphate hydrolases"/>
    <property type="match status" value="1"/>
</dbReference>
<evidence type="ECO:0000313" key="8">
    <source>
        <dbReference type="Proteomes" id="UP000694680"/>
    </source>
</evidence>
<feature type="domain" description="Kinesin motor" evidence="6">
    <location>
        <begin position="5"/>
        <end position="178"/>
    </location>
</feature>
<evidence type="ECO:0000256" key="1">
    <source>
        <dbReference type="ARBA" id="ARBA00004245"/>
    </source>
</evidence>
<reference evidence="7" key="2">
    <citation type="submission" date="2025-08" db="UniProtKB">
        <authorList>
            <consortium name="Ensembl"/>
        </authorList>
    </citation>
    <scope>IDENTIFICATION</scope>
</reference>
<keyword evidence="4" id="KW-0206">Cytoskeleton</keyword>
<dbReference type="InterPro" id="IPR036961">
    <property type="entry name" value="Kinesin_motor_dom_sf"/>
</dbReference>
<accession>A0A8C5HTL4</accession>
<dbReference type="PANTHER" id="PTHR47969">
    <property type="entry name" value="CHROMOSOME-ASSOCIATED KINESIN KIF4A-RELATED"/>
    <property type="match status" value="1"/>
</dbReference>
<proteinExistence type="inferred from homology"/>
<evidence type="ECO:0000256" key="2">
    <source>
        <dbReference type="ARBA" id="ARBA00022741"/>
    </source>
</evidence>
<dbReference type="AlphaFoldDB" id="A0A8C5HTL4"/>
<dbReference type="InterPro" id="IPR001752">
    <property type="entry name" value="Kinesin_motor_dom"/>
</dbReference>
<evidence type="ECO:0000313" key="7">
    <source>
        <dbReference type="Ensembl" id="ENSGWIP00000049863.1"/>
    </source>
</evidence>
<keyword evidence="5" id="KW-0505">Motor protein</keyword>
<dbReference type="GO" id="GO:0051231">
    <property type="term" value="P:spindle elongation"/>
    <property type="evidence" value="ECO:0007669"/>
    <property type="project" value="TreeGrafter"/>
</dbReference>
<dbReference type="InterPro" id="IPR027640">
    <property type="entry name" value="Kinesin-like_fam"/>
</dbReference>
<keyword evidence="8" id="KW-1185">Reference proteome</keyword>
<dbReference type="Ensembl" id="ENSGWIT00000053879.1">
    <property type="protein sequence ID" value="ENSGWIP00000049863.1"/>
    <property type="gene ID" value="ENSGWIG00000024297.1"/>
</dbReference>
<reference evidence="7" key="1">
    <citation type="submission" date="2020-06" db="EMBL/GenBank/DDBJ databases">
        <authorList>
            <consortium name="Wellcome Sanger Institute Data Sharing"/>
        </authorList>
    </citation>
    <scope>NUCLEOTIDE SEQUENCE [LARGE SCALE GENOMIC DNA]</scope>
</reference>
<evidence type="ECO:0000256" key="4">
    <source>
        <dbReference type="ARBA" id="ARBA00023212"/>
    </source>
</evidence>
<sequence length="178" mass="20001">MTEMCVRVAVRVRPMLPAELLHQHQACVRVLPGAKQVLLGTDKLFNFDQVFGPTATQRDVYCASVKPLVRYVVDGFNATVFCYGQTGSGKSYTLGGRRDTDDEDGGVVDLAVQDLFSLLEEKRSSGDDMQVTVSYIELYMEELRDLLEMPHIHKDLHIREDERGNTGENENKDTTCLV</sequence>
<reference evidence="7" key="3">
    <citation type="submission" date="2025-09" db="UniProtKB">
        <authorList>
            <consortium name="Ensembl"/>
        </authorList>
    </citation>
    <scope>IDENTIFICATION</scope>
</reference>
<evidence type="ECO:0000256" key="5">
    <source>
        <dbReference type="PROSITE-ProRule" id="PRU00283"/>
    </source>
</evidence>
<dbReference type="GO" id="GO:0007052">
    <property type="term" value="P:mitotic spindle organization"/>
    <property type="evidence" value="ECO:0007669"/>
    <property type="project" value="TreeGrafter"/>
</dbReference>
<dbReference type="GO" id="GO:0008017">
    <property type="term" value="F:microtubule binding"/>
    <property type="evidence" value="ECO:0007669"/>
    <property type="project" value="InterPro"/>
</dbReference>